<accession>A0A934SWK1</accession>
<evidence type="ECO:0000313" key="3">
    <source>
        <dbReference type="EMBL" id="MBK4734147.1"/>
    </source>
</evidence>
<feature type="chain" id="PRO_5037841022" description="PsiF repeat-containing protein" evidence="2">
    <location>
        <begin position="31"/>
        <end position="138"/>
    </location>
</feature>
<keyword evidence="2" id="KW-0732">Signal</keyword>
<organism evidence="3 4">
    <name type="scientific">Noviherbaspirillum pedocola</name>
    <dbReference type="NCBI Taxonomy" id="2801341"/>
    <lineage>
        <taxon>Bacteria</taxon>
        <taxon>Pseudomonadati</taxon>
        <taxon>Pseudomonadota</taxon>
        <taxon>Betaproteobacteria</taxon>
        <taxon>Burkholderiales</taxon>
        <taxon>Oxalobacteraceae</taxon>
        <taxon>Noviherbaspirillum</taxon>
    </lineage>
</organism>
<feature type="signal peptide" evidence="2">
    <location>
        <begin position="1"/>
        <end position="30"/>
    </location>
</feature>
<reference evidence="3" key="1">
    <citation type="submission" date="2021-01" db="EMBL/GenBank/DDBJ databases">
        <title>Genome sequence of strain Noviherbaspirillum sp. DKR-6.</title>
        <authorList>
            <person name="Chaudhary D.K."/>
        </authorList>
    </citation>
    <scope>NUCLEOTIDE SEQUENCE</scope>
    <source>
        <strain evidence="3">DKR-6</strain>
    </source>
</reference>
<evidence type="ECO:0000256" key="1">
    <source>
        <dbReference type="SAM" id="MobiDB-lite"/>
    </source>
</evidence>
<name>A0A934SWK1_9BURK</name>
<feature type="compositionally biased region" description="Basic and acidic residues" evidence="1">
    <location>
        <begin position="97"/>
        <end position="109"/>
    </location>
</feature>
<evidence type="ECO:0000256" key="2">
    <source>
        <dbReference type="SAM" id="SignalP"/>
    </source>
</evidence>
<keyword evidence="4" id="KW-1185">Reference proteome</keyword>
<feature type="region of interest" description="Disordered" evidence="1">
    <location>
        <begin position="66"/>
        <end position="138"/>
    </location>
</feature>
<comment type="caution">
    <text evidence="3">The sequence shown here is derived from an EMBL/GenBank/DDBJ whole genome shotgun (WGS) entry which is preliminary data.</text>
</comment>
<evidence type="ECO:0008006" key="5">
    <source>
        <dbReference type="Google" id="ProtNLM"/>
    </source>
</evidence>
<dbReference type="EMBL" id="JAEPBG010000002">
    <property type="protein sequence ID" value="MBK4734147.1"/>
    <property type="molecule type" value="Genomic_DNA"/>
</dbReference>
<gene>
    <name evidence="3" type="ORF">JJB74_05950</name>
</gene>
<sequence length="138" mass="14586">MKHPNAYLQSCCAGIVIAVSTMLVCSPSFAAGKAKSSGTDDSYQQQRADCLAGRTAEDQATCLREAGAARQAAQKGDLSNGSDYQRNAMQRCQPLPPDDRADCERRVRGEGSTSGSVGGGGIYRELRTTKPAPEDGKQ</sequence>
<evidence type="ECO:0000313" key="4">
    <source>
        <dbReference type="Proteomes" id="UP000622890"/>
    </source>
</evidence>
<feature type="compositionally biased region" description="Polar residues" evidence="1">
    <location>
        <begin position="77"/>
        <end position="90"/>
    </location>
</feature>
<feature type="compositionally biased region" description="Basic and acidic residues" evidence="1">
    <location>
        <begin position="124"/>
        <end position="138"/>
    </location>
</feature>
<protein>
    <recommendedName>
        <fullName evidence="5">PsiF repeat-containing protein</fullName>
    </recommendedName>
</protein>
<dbReference type="AlphaFoldDB" id="A0A934SWK1"/>
<proteinExistence type="predicted"/>
<dbReference type="Proteomes" id="UP000622890">
    <property type="component" value="Unassembled WGS sequence"/>
</dbReference>